<dbReference type="InterPro" id="IPR036291">
    <property type="entry name" value="NAD(P)-bd_dom_sf"/>
</dbReference>
<dbReference type="InterPro" id="IPR016040">
    <property type="entry name" value="NAD(P)-bd_dom"/>
</dbReference>
<dbReference type="SUPFAM" id="SSF51735">
    <property type="entry name" value="NAD(P)-binding Rossmann-fold domains"/>
    <property type="match status" value="1"/>
</dbReference>
<comment type="catalytic activity">
    <reaction evidence="1 9">
        <text>UDP-alpha-D-glucose = UDP-alpha-D-galactose</text>
        <dbReference type="Rhea" id="RHEA:22168"/>
        <dbReference type="ChEBI" id="CHEBI:58885"/>
        <dbReference type="ChEBI" id="CHEBI:66914"/>
        <dbReference type="EC" id="5.1.3.2"/>
    </reaction>
</comment>
<gene>
    <name evidence="11" type="primary">galE</name>
    <name evidence="11" type="ORF">CKF54_06050</name>
</gene>
<name>A0A3A1Y2Z9_9GAMM</name>
<dbReference type="RefSeq" id="WP_119525469.1">
    <property type="nucleotide sequence ID" value="NZ_NRHC01000077.1"/>
</dbReference>
<proteinExistence type="inferred from homology"/>
<keyword evidence="7 9" id="KW-0520">NAD</keyword>
<dbReference type="InterPro" id="IPR005886">
    <property type="entry name" value="UDP_G4E"/>
</dbReference>
<sequence length="342" mass="37580">MQKTVLVTGGLGFIGSHTSVSLVQQGYRVVMLDNLANSRLEYFKQVQALLTPTEQANLTLVVGDVTSARDLDALFQQHKIDQVIHFAALKAVGESVAQPLRYTQNNVGGLITLLAQMAKHQVNDIIFSSSATVYGQAPLPLVESTPIGRASNPYGQSKITCEFLIEDACVSTPLRAVSLRYFNPVGAHPSGLIGEEYKKPFNIFPALYDVYLGKLPHLSVFGTDYPTTDGTAERDYIHIMDIVDGHIKALTFLDQNPTVKHEVINLGTGKAYSVKEIVNEFTKHSDRPIPVEYAPRRPGDLASVYANTDKAQQLLNFKAQYTLAQMCADAIAYLKHKVAKDN</sequence>
<dbReference type="AlphaFoldDB" id="A0A3A1Y2Z9"/>
<keyword evidence="9" id="KW-0119">Carbohydrate metabolism</keyword>
<dbReference type="OrthoDB" id="9803010at2"/>
<keyword evidence="12" id="KW-1185">Reference proteome</keyword>
<evidence type="ECO:0000256" key="8">
    <source>
        <dbReference type="ARBA" id="ARBA00023235"/>
    </source>
</evidence>
<reference evidence="11 12" key="1">
    <citation type="submission" date="2017-08" db="EMBL/GenBank/DDBJ databases">
        <title>Reclassification of Bisgaard taxon 37 and 44.</title>
        <authorList>
            <person name="Christensen H."/>
        </authorList>
    </citation>
    <scope>NUCLEOTIDE SEQUENCE [LARGE SCALE GENOMIC DNA]</scope>
    <source>
        <strain evidence="11 12">B96_3</strain>
    </source>
</reference>
<dbReference type="EC" id="5.1.3.2" evidence="5 9"/>
<dbReference type="GO" id="GO:0006012">
    <property type="term" value="P:galactose metabolic process"/>
    <property type="evidence" value="ECO:0007669"/>
    <property type="project" value="UniProtKB-UniPathway"/>
</dbReference>
<comment type="cofactor">
    <cofactor evidence="2 9">
        <name>NAD(+)</name>
        <dbReference type="ChEBI" id="CHEBI:57540"/>
    </cofactor>
</comment>
<feature type="domain" description="NAD(P)-binding" evidence="10">
    <location>
        <begin position="6"/>
        <end position="329"/>
    </location>
</feature>
<dbReference type="EMBL" id="NRHC01000077">
    <property type="protein sequence ID" value="RIY31821.1"/>
    <property type="molecule type" value="Genomic_DNA"/>
</dbReference>
<protein>
    <recommendedName>
        <fullName evidence="6 9">UDP-glucose 4-epimerase</fullName>
        <ecNumber evidence="5 9">5.1.3.2</ecNumber>
    </recommendedName>
</protein>
<evidence type="ECO:0000256" key="7">
    <source>
        <dbReference type="ARBA" id="ARBA00023027"/>
    </source>
</evidence>
<dbReference type="Gene3D" id="3.40.50.720">
    <property type="entry name" value="NAD(P)-binding Rossmann-like Domain"/>
    <property type="match status" value="1"/>
</dbReference>
<dbReference type="GO" id="GO:0005829">
    <property type="term" value="C:cytosol"/>
    <property type="evidence" value="ECO:0007669"/>
    <property type="project" value="TreeGrafter"/>
</dbReference>
<comment type="caution">
    <text evidence="11">The sequence shown here is derived from an EMBL/GenBank/DDBJ whole genome shotgun (WGS) entry which is preliminary data.</text>
</comment>
<organism evidence="11 12">
    <name type="scientific">Psittacicella hinzii</name>
    <dbReference type="NCBI Taxonomy" id="2028575"/>
    <lineage>
        <taxon>Bacteria</taxon>
        <taxon>Pseudomonadati</taxon>
        <taxon>Pseudomonadota</taxon>
        <taxon>Gammaproteobacteria</taxon>
        <taxon>Pasteurellales</taxon>
        <taxon>Psittacicellaceae</taxon>
        <taxon>Psittacicella</taxon>
    </lineage>
</organism>
<dbReference type="PANTHER" id="PTHR43725">
    <property type="entry name" value="UDP-GLUCOSE 4-EPIMERASE"/>
    <property type="match status" value="1"/>
</dbReference>
<evidence type="ECO:0000256" key="3">
    <source>
        <dbReference type="ARBA" id="ARBA00004947"/>
    </source>
</evidence>
<dbReference type="PANTHER" id="PTHR43725:SF47">
    <property type="entry name" value="UDP-GLUCOSE 4-EPIMERASE"/>
    <property type="match status" value="1"/>
</dbReference>
<evidence type="ECO:0000256" key="6">
    <source>
        <dbReference type="ARBA" id="ARBA00018569"/>
    </source>
</evidence>
<dbReference type="CDD" id="cd05247">
    <property type="entry name" value="UDP_G4E_1_SDR_e"/>
    <property type="match status" value="1"/>
</dbReference>
<dbReference type="Gene3D" id="3.90.25.10">
    <property type="entry name" value="UDP-galactose 4-epimerase, domain 1"/>
    <property type="match status" value="1"/>
</dbReference>
<dbReference type="Pfam" id="PF16363">
    <property type="entry name" value="GDP_Man_Dehyd"/>
    <property type="match status" value="1"/>
</dbReference>
<evidence type="ECO:0000313" key="12">
    <source>
        <dbReference type="Proteomes" id="UP000265691"/>
    </source>
</evidence>
<keyword evidence="8 9" id="KW-0413">Isomerase</keyword>
<evidence type="ECO:0000256" key="2">
    <source>
        <dbReference type="ARBA" id="ARBA00001911"/>
    </source>
</evidence>
<dbReference type="UniPathway" id="UPA00214"/>
<comment type="pathway">
    <text evidence="3 9">Carbohydrate metabolism; galactose metabolism.</text>
</comment>
<dbReference type="Proteomes" id="UP000265691">
    <property type="component" value="Unassembled WGS sequence"/>
</dbReference>
<evidence type="ECO:0000313" key="11">
    <source>
        <dbReference type="EMBL" id="RIY31821.1"/>
    </source>
</evidence>
<comment type="similarity">
    <text evidence="4 9">Belongs to the NAD(P)-dependent epimerase/dehydratase family.</text>
</comment>
<evidence type="ECO:0000256" key="9">
    <source>
        <dbReference type="RuleBase" id="RU366046"/>
    </source>
</evidence>
<dbReference type="NCBIfam" id="TIGR01179">
    <property type="entry name" value="galE"/>
    <property type="match status" value="1"/>
</dbReference>
<dbReference type="GO" id="GO:0003978">
    <property type="term" value="F:UDP-glucose 4-epimerase activity"/>
    <property type="evidence" value="ECO:0007669"/>
    <property type="project" value="UniProtKB-UniRule"/>
</dbReference>
<dbReference type="PRINTS" id="PR01713">
    <property type="entry name" value="NUCEPIMERASE"/>
</dbReference>
<evidence type="ECO:0000256" key="4">
    <source>
        <dbReference type="ARBA" id="ARBA00007637"/>
    </source>
</evidence>
<evidence type="ECO:0000256" key="1">
    <source>
        <dbReference type="ARBA" id="ARBA00000083"/>
    </source>
</evidence>
<evidence type="ECO:0000256" key="5">
    <source>
        <dbReference type="ARBA" id="ARBA00013189"/>
    </source>
</evidence>
<comment type="subunit">
    <text evidence="9">Homodimer.</text>
</comment>
<accession>A0A3A1Y2Z9</accession>
<evidence type="ECO:0000259" key="10">
    <source>
        <dbReference type="Pfam" id="PF16363"/>
    </source>
</evidence>